<dbReference type="InterPro" id="IPR024370">
    <property type="entry name" value="PBP_domain"/>
</dbReference>
<gene>
    <name evidence="4" type="ORF">DGI_1800</name>
    <name evidence="5" type="ORF">DGI_1884</name>
</gene>
<dbReference type="STRING" id="1121448.DGI_1800"/>
<feature type="domain" description="PBP" evidence="3">
    <location>
        <begin position="21"/>
        <end position="308"/>
    </location>
</feature>
<name>T2GC27_MEGG1</name>
<dbReference type="PANTHER" id="PTHR30570">
    <property type="entry name" value="PERIPLASMIC PHOSPHATE BINDING COMPONENT OF PHOSPHATE ABC TRANSPORTER"/>
    <property type="match status" value="1"/>
</dbReference>
<dbReference type="KEGG" id="dgg:DGI_1884"/>
<evidence type="ECO:0000313" key="6">
    <source>
        <dbReference type="Proteomes" id="UP000016587"/>
    </source>
</evidence>
<dbReference type="AlphaFoldDB" id="T2GC27"/>
<dbReference type="PANTHER" id="PTHR30570:SF1">
    <property type="entry name" value="PHOSPHATE-BINDING PROTEIN PSTS"/>
    <property type="match status" value="1"/>
</dbReference>
<organism evidence="5 6">
    <name type="scientific">Megalodesulfovibrio gigas (strain ATCC 19364 / DSM 1382 / NCIMB 9332 / VKM B-1759)</name>
    <name type="common">Desulfovibrio gigas</name>
    <dbReference type="NCBI Taxonomy" id="1121448"/>
    <lineage>
        <taxon>Bacteria</taxon>
        <taxon>Pseudomonadati</taxon>
        <taxon>Thermodesulfobacteriota</taxon>
        <taxon>Desulfovibrionia</taxon>
        <taxon>Desulfovibrionales</taxon>
        <taxon>Desulfovibrionaceae</taxon>
        <taxon>Megalodesulfovibrio</taxon>
    </lineage>
</organism>
<dbReference type="Gene3D" id="3.40.190.10">
    <property type="entry name" value="Periplasmic binding protein-like II"/>
    <property type="match status" value="2"/>
</dbReference>
<keyword evidence="6" id="KW-1185">Reference proteome</keyword>
<evidence type="ECO:0000313" key="5">
    <source>
        <dbReference type="EMBL" id="AGW13671.1"/>
    </source>
</evidence>
<dbReference type="EMBL" id="CP006585">
    <property type="protein sequence ID" value="AGW13671.1"/>
    <property type="molecule type" value="Genomic_DNA"/>
</dbReference>
<proteinExistence type="predicted"/>
<dbReference type="HOGENOM" id="CLU_026228_0_0_7"/>
<dbReference type="KEGG" id="dgg:DGI_1800"/>
<dbReference type="Proteomes" id="UP000016587">
    <property type="component" value="Chromosome"/>
</dbReference>
<protein>
    <submittedName>
        <fullName evidence="5">Putative ABC-type phosphate transport system</fullName>
    </submittedName>
    <submittedName>
        <fullName evidence="4">Putative phosphate binding protein</fullName>
    </submittedName>
</protein>
<accession>T2GC27</accession>
<reference evidence="5 6" key="1">
    <citation type="journal article" date="2013" name="J. Bacteriol.">
        <title>Roles of HynAB and Ech, the only two hydrogenases found in the model sulfate reducer Desulfovibrio gigas.</title>
        <authorList>
            <person name="Morais-Silva F.O."/>
            <person name="Santos C.I."/>
            <person name="Rodrigues R."/>
            <person name="Pereira I.A."/>
            <person name="Rodrigues-Pousada C."/>
        </authorList>
    </citation>
    <scope>NUCLEOTIDE SEQUENCE [LARGE SCALE GENOMIC DNA]</scope>
    <source>
        <strain evidence="5">ATCC 19364</strain>
        <strain evidence="6">ATCC 19364 / DSM 1382 / NCIMB 9332 / VKM B-1759</strain>
    </source>
</reference>
<evidence type="ECO:0000256" key="1">
    <source>
        <dbReference type="ARBA" id="ARBA00022729"/>
    </source>
</evidence>
<dbReference type="PATRIC" id="fig|1121448.10.peg.1771"/>
<dbReference type="EMBL" id="CP006585">
    <property type="protein sequence ID" value="AGW13598.1"/>
    <property type="molecule type" value="Genomic_DNA"/>
</dbReference>
<dbReference type="eggNOG" id="COG0226">
    <property type="taxonomic scope" value="Bacteria"/>
</dbReference>
<evidence type="ECO:0000313" key="4">
    <source>
        <dbReference type="EMBL" id="AGW13598.1"/>
    </source>
</evidence>
<reference evidence="6" key="2">
    <citation type="submission" date="2013-07" db="EMBL/GenBank/DDBJ databases">
        <authorList>
            <person name="Morais-Silva F.O."/>
            <person name="Rezende A.M."/>
            <person name="Pimentel C."/>
            <person name="Resende D.M."/>
            <person name="Santos C.I."/>
            <person name="Clemente C."/>
            <person name="de Oliveira L.M."/>
            <person name="da Silva S.M."/>
            <person name="Costa D.A."/>
            <person name="Varela-Raposo A."/>
            <person name="Horacio E.C.A."/>
            <person name="Matos M."/>
            <person name="Flores O."/>
            <person name="Ruiz J.C."/>
            <person name="Rodrigues-Pousada C."/>
        </authorList>
    </citation>
    <scope>NUCLEOTIDE SEQUENCE [LARGE SCALE GENOMIC DNA]</scope>
    <source>
        <strain evidence="6">ATCC 19364 / DSM 1382 / NCIMB 9332 / VKM B-1759</strain>
    </source>
</reference>
<evidence type="ECO:0000259" key="3">
    <source>
        <dbReference type="Pfam" id="PF12849"/>
    </source>
</evidence>
<dbReference type="Pfam" id="PF12849">
    <property type="entry name" value="PBP_like_2"/>
    <property type="match status" value="1"/>
</dbReference>
<keyword evidence="1 2" id="KW-0732">Signal</keyword>
<feature type="signal peptide" evidence="2">
    <location>
        <begin position="1"/>
        <end position="22"/>
    </location>
</feature>
<sequence length="349" mass="37215">MKGLTVAAAALLLATSVNFAHAQAARDTIKVVGSSTVYPFSTVVAETFGKGGKFKTPTIESTGTGGGMKLFCAGVGVGHPDITNASRRMKKSECEDCMKNGVKEVVEVKVGYDGIVIANSKKTGLFKLAIVDLYRAMAKEVEVDGKMVANPFKTWKEVNPALPAAKIEVLGPPPTSGTRDAFLELVMEVGAKSSPFLKALEKEDGKKWKAYAHTIREDGAYIDAGENDNLIVQKLDANPSALGIFGFSFLDQNADKIQGSEVDGVAPTFDNIASGKYSVSRPLYFYVKKAHASVIPGIPEYLAEFTSEKAWGKDGYLASKGMIPMPDAERKEFAAKAKGLTPVDCGALK</sequence>
<dbReference type="InterPro" id="IPR050811">
    <property type="entry name" value="Phosphate_ABC_transporter"/>
</dbReference>
<dbReference type="SUPFAM" id="SSF53850">
    <property type="entry name" value="Periplasmic binding protein-like II"/>
    <property type="match status" value="1"/>
</dbReference>
<evidence type="ECO:0000256" key="2">
    <source>
        <dbReference type="SAM" id="SignalP"/>
    </source>
</evidence>
<feature type="chain" id="PRO_5007729430" evidence="2">
    <location>
        <begin position="23"/>
        <end position="349"/>
    </location>
</feature>